<name>A0A831ES85_ERWAM</name>
<comment type="caution">
    <text evidence="1">The sequence shown here is derived from an EMBL/GenBank/DDBJ whole genome shotgun (WGS) entry which is preliminary data.</text>
</comment>
<dbReference type="Proteomes" id="UP000013111">
    <property type="component" value="Unassembled WGS sequence"/>
</dbReference>
<sequence length="30" mass="3422">MPALRETATRTEINDPPDRVLWIDAPPGWC</sequence>
<dbReference type="EMBL" id="CAPB01000007">
    <property type="protein sequence ID" value="CCO92564.1"/>
    <property type="molecule type" value="Genomic_DNA"/>
</dbReference>
<protein>
    <submittedName>
        <fullName evidence="1">Uncharacterized protein</fullName>
    </submittedName>
</protein>
<reference evidence="1 2" key="1">
    <citation type="submission" date="2012-11" db="EMBL/GenBank/DDBJ databases">
        <authorList>
            <person name="Linke B."/>
        </authorList>
    </citation>
    <scope>NUCLEOTIDE SEQUENCE [LARGE SCALE GENOMIC DNA]</scope>
    <source>
        <strain evidence="2">CFBP 1232</strain>
    </source>
</reference>
<dbReference type="AlphaFoldDB" id="A0A831ES85"/>
<evidence type="ECO:0000313" key="1">
    <source>
        <dbReference type="EMBL" id="CCO92564.1"/>
    </source>
</evidence>
<gene>
    <name evidence="1" type="ORF">BN437_0600</name>
</gene>
<organism evidence="1 2">
    <name type="scientific">Erwinia amylovora NBRC 12687 = CFBP 1232</name>
    <dbReference type="NCBI Taxonomy" id="1219359"/>
    <lineage>
        <taxon>Bacteria</taxon>
        <taxon>Pseudomonadati</taxon>
        <taxon>Pseudomonadota</taxon>
        <taxon>Gammaproteobacteria</taxon>
        <taxon>Enterobacterales</taxon>
        <taxon>Erwiniaceae</taxon>
        <taxon>Erwinia</taxon>
    </lineage>
</organism>
<accession>A0A831ES85</accession>
<reference evidence="1 2" key="2">
    <citation type="submission" date="2013-04" db="EMBL/GenBank/DDBJ databases">
        <title>Comparative genomics of 12 strains of Erwinia amylovora identifies a pan-genome with a large conserved core and provides insights into host specificity.</title>
        <authorList>
            <person name="Mann R.A."/>
            <person name="Smits T.H.M."/>
            <person name="Buehlmann A."/>
            <person name="Blom J."/>
            <person name="Goesmann A."/>
            <person name="Frey J.E."/>
            <person name="Plummer K.M."/>
            <person name="Beer S.V."/>
            <person name="Luck J."/>
            <person name="Duffy B."/>
            <person name="Rodoni B."/>
        </authorList>
    </citation>
    <scope>NUCLEOTIDE SEQUENCE [LARGE SCALE GENOMIC DNA]</scope>
    <source>
        <strain evidence="2">CFBP 1232</strain>
    </source>
</reference>
<proteinExistence type="predicted"/>
<evidence type="ECO:0000313" key="2">
    <source>
        <dbReference type="Proteomes" id="UP000013111"/>
    </source>
</evidence>